<feature type="domain" description="Receptor ligand binding region" evidence="6">
    <location>
        <begin position="56"/>
        <end position="249"/>
    </location>
</feature>
<comment type="caution">
    <text evidence="7">The sequence shown here is derived from an EMBL/GenBank/DDBJ whole genome shotgun (WGS) entry which is preliminary data.</text>
</comment>
<dbReference type="PANTHER" id="PTHR34836:SF6">
    <property type="entry name" value="PERIPLASMIC BINDING PROTEIN-LIKE I"/>
    <property type="match status" value="1"/>
</dbReference>
<dbReference type="InterPro" id="IPR028082">
    <property type="entry name" value="Peripla_BP_I"/>
</dbReference>
<name>A0AAD8L764_TARER</name>
<evidence type="ECO:0000256" key="3">
    <source>
        <dbReference type="ARBA" id="ARBA00022989"/>
    </source>
</evidence>
<keyword evidence="8" id="KW-1185">Reference proteome</keyword>
<evidence type="ECO:0000259" key="6">
    <source>
        <dbReference type="Pfam" id="PF01094"/>
    </source>
</evidence>
<dbReference type="Proteomes" id="UP001229421">
    <property type="component" value="Unassembled WGS sequence"/>
</dbReference>
<comment type="subcellular location">
    <subcellularLocation>
        <location evidence="1">Membrane</location>
    </subcellularLocation>
</comment>
<dbReference type="Pfam" id="PF01094">
    <property type="entry name" value="ANF_receptor"/>
    <property type="match status" value="1"/>
</dbReference>
<protein>
    <recommendedName>
        <fullName evidence="6">Receptor ligand binding region domain-containing protein</fullName>
    </recommendedName>
</protein>
<sequence>MENNSISPYCFVLITILLCFQMHSKADAHTPYMEIPVGVILDMGSWVGKSVFSCINIVVSEFYALNTHYKTRIVLHHRDTHGEPRHALSAALDLLEKSKVQALLGSQSIAEAKLLAVLGEQAEIPILSLSPIPYSNTHPYFIQITQDETTQVKAIASMASSFGWKDAIVIFEDTEDGREMATYITTSLQEKSISITYMTPISTSSSNEVLREELHKLRIMQTKLFILHTSHPLAFHLLKNAKYLGMMDAGPSQTQIEMEEGISCDEHEDISTYAIAACDGIMVLAMAIEKTQSVLRLNVTDSTPWLLKRRNHVMEHEDISTFESDVKNLI</sequence>
<dbReference type="SUPFAM" id="SSF53822">
    <property type="entry name" value="Periplasmic binding protein-like I"/>
    <property type="match status" value="1"/>
</dbReference>
<evidence type="ECO:0000313" key="7">
    <source>
        <dbReference type="EMBL" id="KAK1436979.1"/>
    </source>
</evidence>
<evidence type="ECO:0000313" key="8">
    <source>
        <dbReference type="Proteomes" id="UP001229421"/>
    </source>
</evidence>
<keyword evidence="2" id="KW-0812">Transmembrane</keyword>
<dbReference type="AlphaFoldDB" id="A0AAD8L764"/>
<dbReference type="Gene3D" id="3.40.50.2300">
    <property type="match status" value="2"/>
</dbReference>
<feature type="chain" id="PRO_5042045492" description="Receptor ligand binding region domain-containing protein" evidence="5">
    <location>
        <begin position="29"/>
        <end position="330"/>
    </location>
</feature>
<reference evidence="7" key="1">
    <citation type="journal article" date="2023" name="bioRxiv">
        <title>Improved chromosome-level genome assembly for marigold (Tagetes erecta).</title>
        <authorList>
            <person name="Jiang F."/>
            <person name="Yuan L."/>
            <person name="Wang S."/>
            <person name="Wang H."/>
            <person name="Xu D."/>
            <person name="Wang A."/>
            <person name="Fan W."/>
        </authorList>
    </citation>
    <scope>NUCLEOTIDE SEQUENCE</scope>
    <source>
        <strain evidence="7">WSJ</strain>
        <tissue evidence="7">Leaf</tissue>
    </source>
</reference>
<keyword evidence="3" id="KW-1133">Transmembrane helix</keyword>
<dbReference type="GO" id="GO:0016020">
    <property type="term" value="C:membrane"/>
    <property type="evidence" value="ECO:0007669"/>
    <property type="project" value="UniProtKB-SubCell"/>
</dbReference>
<gene>
    <name evidence="7" type="ORF">QVD17_02763</name>
</gene>
<accession>A0AAD8L764</accession>
<organism evidence="7 8">
    <name type="scientific">Tagetes erecta</name>
    <name type="common">African marigold</name>
    <dbReference type="NCBI Taxonomy" id="13708"/>
    <lineage>
        <taxon>Eukaryota</taxon>
        <taxon>Viridiplantae</taxon>
        <taxon>Streptophyta</taxon>
        <taxon>Embryophyta</taxon>
        <taxon>Tracheophyta</taxon>
        <taxon>Spermatophyta</taxon>
        <taxon>Magnoliopsida</taxon>
        <taxon>eudicotyledons</taxon>
        <taxon>Gunneridae</taxon>
        <taxon>Pentapetalae</taxon>
        <taxon>asterids</taxon>
        <taxon>campanulids</taxon>
        <taxon>Asterales</taxon>
        <taxon>Asteraceae</taxon>
        <taxon>Asteroideae</taxon>
        <taxon>Heliantheae alliance</taxon>
        <taxon>Tageteae</taxon>
        <taxon>Tagetes</taxon>
    </lineage>
</organism>
<keyword evidence="4" id="KW-0472">Membrane</keyword>
<evidence type="ECO:0000256" key="1">
    <source>
        <dbReference type="ARBA" id="ARBA00004370"/>
    </source>
</evidence>
<evidence type="ECO:0000256" key="2">
    <source>
        <dbReference type="ARBA" id="ARBA00022692"/>
    </source>
</evidence>
<dbReference type="PANTHER" id="PTHR34836">
    <property type="entry name" value="OS06G0188250 PROTEIN"/>
    <property type="match status" value="1"/>
</dbReference>
<dbReference type="InterPro" id="IPR001828">
    <property type="entry name" value="ANF_lig-bd_rcpt"/>
</dbReference>
<dbReference type="InterPro" id="IPR015683">
    <property type="entry name" value="Ionotropic_Glu_rcpt"/>
</dbReference>
<evidence type="ECO:0000256" key="4">
    <source>
        <dbReference type="ARBA" id="ARBA00023136"/>
    </source>
</evidence>
<dbReference type="EMBL" id="JAUHHV010000001">
    <property type="protein sequence ID" value="KAK1436979.1"/>
    <property type="molecule type" value="Genomic_DNA"/>
</dbReference>
<proteinExistence type="predicted"/>
<evidence type="ECO:0000256" key="5">
    <source>
        <dbReference type="SAM" id="SignalP"/>
    </source>
</evidence>
<feature type="signal peptide" evidence="5">
    <location>
        <begin position="1"/>
        <end position="28"/>
    </location>
</feature>
<keyword evidence="5" id="KW-0732">Signal</keyword>